<evidence type="ECO:0000256" key="1">
    <source>
        <dbReference type="ARBA" id="ARBA00006926"/>
    </source>
</evidence>
<evidence type="ECO:0000256" key="4">
    <source>
        <dbReference type="PIRSR" id="PIRSR000303-1"/>
    </source>
</evidence>
<dbReference type="FunFam" id="3.40.30.10:FF:000025">
    <property type="entry name" value="Glutathione peroxidase"/>
    <property type="match status" value="1"/>
</dbReference>
<proteinExistence type="inferred from homology"/>
<dbReference type="Proteomes" id="UP000316726">
    <property type="component" value="Chromosome 1"/>
</dbReference>
<evidence type="ECO:0000313" key="7">
    <source>
        <dbReference type="EMBL" id="QDZ18162.1"/>
    </source>
</evidence>
<dbReference type="InterPro" id="IPR036249">
    <property type="entry name" value="Thioredoxin-like_sf"/>
</dbReference>
<sequence>MRGTFGRASSRVRVVTRALFGGGGGSAQTTIPALEEIRLKDIDNKPIRAATYVGKVLLVTNVASNCGFTASNYKDLVELYDRFKGKDFEILAFPCNQFGGQEPGSNQQIKEFTKRYGVEFPVTEKVEVNGPNTHPFFTYLKEKGPRSFLGNDAKWNFEKFLVDKKGNVVKRYFSTTSPLDIAKDIEAIL</sequence>
<dbReference type="SUPFAM" id="SSF52833">
    <property type="entry name" value="Thioredoxin-like"/>
    <property type="match status" value="1"/>
</dbReference>
<keyword evidence="2 5" id="KW-0575">Peroxidase</keyword>
<reference evidence="7 8" key="1">
    <citation type="submission" date="2018-07" db="EMBL/GenBank/DDBJ databases">
        <title>The complete nuclear genome of the prasinophyte Chloropicon primus (CCMP1205).</title>
        <authorList>
            <person name="Pombert J.-F."/>
            <person name="Otis C."/>
            <person name="Turmel M."/>
            <person name="Lemieux C."/>
        </authorList>
    </citation>
    <scope>NUCLEOTIDE SEQUENCE [LARGE SCALE GENOMIC DNA]</scope>
    <source>
        <strain evidence="7 8">CCMP1205</strain>
    </source>
</reference>
<evidence type="ECO:0000256" key="3">
    <source>
        <dbReference type="ARBA" id="ARBA00023002"/>
    </source>
</evidence>
<dbReference type="GO" id="GO:0004601">
    <property type="term" value="F:peroxidase activity"/>
    <property type="evidence" value="ECO:0007669"/>
    <property type="project" value="UniProtKB-KW"/>
</dbReference>
<dbReference type="STRING" id="1764295.A0A5B8MFR2"/>
<dbReference type="PANTHER" id="PTHR11592">
    <property type="entry name" value="GLUTATHIONE PEROXIDASE"/>
    <property type="match status" value="1"/>
</dbReference>
<organism evidence="7 8">
    <name type="scientific">Chloropicon primus</name>
    <dbReference type="NCBI Taxonomy" id="1764295"/>
    <lineage>
        <taxon>Eukaryota</taxon>
        <taxon>Viridiplantae</taxon>
        <taxon>Chlorophyta</taxon>
        <taxon>Chloropicophyceae</taxon>
        <taxon>Chloropicales</taxon>
        <taxon>Chloropicaceae</taxon>
        <taxon>Chloropicon</taxon>
    </lineage>
</organism>
<dbReference type="PRINTS" id="PR01011">
    <property type="entry name" value="GLUTPROXDASE"/>
</dbReference>
<name>A0A5B8MFR2_9CHLO</name>
<dbReference type="EMBL" id="CP031034">
    <property type="protein sequence ID" value="QDZ18162.1"/>
    <property type="molecule type" value="Genomic_DNA"/>
</dbReference>
<dbReference type="AlphaFoldDB" id="A0A5B8MFR2"/>
<dbReference type="PROSITE" id="PS00763">
    <property type="entry name" value="GLUTATHIONE_PEROXID_2"/>
    <property type="match status" value="1"/>
</dbReference>
<feature type="active site" evidence="4">
    <location>
        <position position="66"/>
    </location>
</feature>
<feature type="domain" description="Thioredoxin" evidence="6">
    <location>
        <begin position="25"/>
        <end position="189"/>
    </location>
</feature>
<dbReference type="OrthoDB" id="446890at2759"/>
<dbReference type="Gene3D" id="3.40.30.10">
    <property type="entry name" value="Glutaredoxin"/>
    <property type="match status" value="1"/>
</dbReference>
<protein>
    <recommendedName>
        <fullName evidence="5">Glutathione peroxidase</fullName>
    </recommendedName>
</protein>
<dbReference type="InterPro" id="IPR013766">
    <property type="entry name" value="Thioredoxin_domain"/>
</dbReference>
<evidence type="ECO:0000256" key="5">
    <source>
        <dbReference type="RuleBase" id="RU000499"/>
    </source>
</evidence>
<keyword evidence="3 5" id="KW-0560">Oxidoreductase</keyword>
<dbReference type="PROSITE" id="PS00460">
    <property type="entry name" value="GLUTATHIONE_PEROXID_1"/>
    <property type="match status" value="1"/>
</dbReference>
<dbReference type="InterPro" id="IPR029759">
    <property type="entry name" value="GPX_AS"/>
</dbReference>
<comment type="similarity">
    <text evidence="1 5">Belongs to the glutathione peroxidase family.</text>
</comment>
<evidence type="ECO:0000313" key="8">
    <source>
        <dbReference type="Proteomes" id="UP000316726"/>
    </source>
</evidence>
<dbReference type="PANTHER" id="PTHR11592:SF78">
    <property type="entry name" value="GLUTATHIONE PEROXIDASE"/>
    <property type="match status" value="1"/>
</dbReference>
<dbReference type="GO" id="GO:0006979">
    <property type="term" value="P:response to oxidative stress"/>
    <property type="evidence" value="ECO:0007669"/>
    <property type="project" value="InterPro"/>
</dbReference>
<dbReference type="InterPro" id="IPR029760">
    <property type="entry name" value="GPX_CS"/>
</dbReference>
<dbReference type="Pfam" id="PF00255">
    <property type="entry name" value="GSHPx"/>
    <property type="match status" value="1"/>
</dbReference>
<evidence type="ECO:0000259" key="6">
    <source>
        <dbReference type="PROSITE" id="PS51352"/>
    </source>
</evidence>
<dbReference type="InterPro" id="IPR000889">
    <property type="entry name" value="Glutathione_peroxidase"/>
</dbReference>
<dbReference type="PROSITE" id="PS51352">
    <property type="entry name" value="THIOREDOXIN_2"/>
    <property type="match status" value="1"/>
</dbReference>
<gene>
    <name evidence="7" type="ORF">A3770_01p06800</name>
</gene>
<evidence type="ECO:0000256" key="2">
    <source>
        <dbReference type="ARBA" id="ARBA00022559"/>
    </source>
</evidence>
<dbReference type="PIRSF" id="PIRSF000303">
    <property type="entry name" value="Glutathion_perox"/>
    <property type="match status" value="1"/>
</dbReference>
<dbReference type="PROSITE" id="PS51355">
    <property type="entry name" value="GLUTATHIONE_PEROXID_3"/>
    <property type="match status" value="1"/>
</dbReference>
<accession>A0A5B8MFR2</accession>
<dbReference type="CDD" id="cd00340">
    <property type="entry name" value="GSH_Peroxidase"/>
    <property type="match status" value="1"/>
</dbReference>
<keyword evidence="8" id="KW-1185">Reference proteome</keyword>